<keyword evidence="10" id="KW-0456">Lyase</keyword>
<dbReference type="GO" id="GO:0006635">
    <property type="term" value="P:fatty acid beta-oxidation"/>
    <property type="evidence" value="ECO:0007669"/>
    <property type="project" value="UniProtKB-UniPathway"/>
</dbReference>
<evidence type="ECO:0000256" key="8">
    <source>
        <dbReference type="ARBA" id="ARBA00023027"/>
    </source>
</evidence>
<dbReference type="UniPathway" id="UPA00659"/>
<dbReference type="SUPFAM" id="SSF48179">
    <property type="entry name" value="6-phosphogluconate dehydrogenase C-terminal domain-like"/>
    <property type="match status" value="2"/>
</dbReference>
<keyword evidence="11" id="KW-0511">Multifunctional enzyme</keyword>
<dbReference type="GO" id="GO:0070403">
    <property type="term" value="F:NAD+ binding"/>
    <property type="evidence" value="ECO:0007669"/>
    <property type="project" value="InterPro"/>
</dbReference>
<sequence length="753" mass="81937">MPLRVQGARWNKEFLAYPNLCHRHETGSAVMQTTTFQTLRTEHDAERGVFTAWFDSPGKTVNVLDEAALRDLQAVLDACRQAQPLRLLVFRSAKPGCFLAGADLTQLERLSNASEVEQVLRAGQQLFDRLAEFPVPTVAVIEGTCLGGGLEFAMSCRFRVAVHDASTRLGLPETQLGLIPAWGGTQRLPRLVGVQRALEMILEGRRLSAAQASAWGLVDAAFSRAEFEQHLQSFLKERLAGCPLPARRQTLGTWLRDRTGWGQRLVLYMARRRVANKAPHYPALPAALNAIDTGLRKGHAQGLQEERAQFAQVLATPASKNLRRLFFLREKARKVSTWVSEAAPTPRTVAVIGAGTMGAGIAQALAVSGLKVVVKELDARQLEGGLARIDNLFRDAVKAGVLTDDEAHARRGAIRATTEWEPLADADLAIEAVLEQLPVKQDVFRELDRVLRPEAILVSNTSALPVGELAAVTNRPDRVAGLHFFNPVHKMPLVEIVRSRATGDSTLAVLVGLVRQLGKVPLIVAEHPGFLVNRILFPYLDEAVRLVCEGVPVTDVDRAAVTFGMPMGPLELLDYVGIDVAADVARTLSGLSAEPSPTPDQLNAMRREGSLGKKSGRGFYSYRGSRKTRPVISAKGTPKLPPPAGLGQDELSGVQQRLVFTLLNEAVRCLVDGVVQEAWMVDLGLVLGAGYAPFRGGPLQTLETWGAAKCVDVLERLTRHCGPRFMPCEMLRDRAHSGAILSAAGALRTEAER</sequence>
<evidence type="ECO:0000256" key="10">
    <source>
        <dbReference type="ARBA" id="ARBA00023239"/>
    </source>
</evidence>
<dbReference type="InterPro" id="IPR029045">
    <property type="entry name" value="ClpP/crotonase-like_dom_sf"/>
</dbReference>
<dbReference type="InterPro" id="IPR001753">
    <property type="entry name" value="Enoyl-CoA_hydra/iso"/>
</dbReference>
<comment type="similarity">
    <text evidence="2">In the central section; belongs to the 3-hydroxyacyl-CoA dehydrogenase family.</text>
</comment>
<dbReference type="AlphaFoldDB" id="A0A7C4QLY6"/>
<keyword evidence="6" id="KW-0442">Lipid degradation</keyword>
<evidence type="ECO:0000256" key="4">
    <source>
        <dbReference type="ARBA" id="ARBA00012076"/>
    </source>
</evidence>
<dbReference type="InterPro" id="IPR008927">
    <property type="entry name" value="6-PGluconate_DH-like_C_sf"/>
</dbReference>
<gene>
    <name evidence="15" type="ORF">ENS64_03195</name>
</gene>
<evidence type="ECO:0000256" key="2">
    <source>
        <dbReference type="ARBA" id="ARBA00007005"/>
    </source>
</evidence>
<dbReference type="EC" id="4.2.1.17" evidence="4"/>
<keyword evidence="9" id="KW-0443">Lipid metabolism</keyword>
<dbReference type="Gene3D" id="3.40.50.720">
    <property type="entry name" value="NAD(P)-binding Rossmann-like Domain"/>
    <property type="match status" value="1"/>
</dbReference>
<dbReference type="Gene3D" id="3.90.226.10">
    <property type="entry name" value="2-enoyl-CoA Hydratase, Chain A, domain 1"/>
    <property type="match status" value="1"/>
</dbReference>
<feature type="domain" description="3-hydroxyacyl-CoA dehydrogenase NAD binding" evidence="14">
    <location>
        <begin position="348"/>
        <end position="525"/>
    </location>
</feature>
<dbReference type="SUPFAM" id="SSF52096">
    <property type="entry name" value="ClpP/crotonase"/>
    <property type="match status" value="1"/>
</dbReference>
<dbReference type="InterPro" id="IPR006180">
    <property type="entry name" value="3-OHacyl-CoA_DH_CS"/>
</dbReference>
<evidence type="ECO:0000256" key="11">
    <source>
        <dbReference type="ARBA" id="ARBA00023268"/>
    </source>
</evidence>
<feature type="domain" description="3-hydroxyacyl-CoA dehydrogenase C-terminal" evidence="13">
    <location>
        <begin position="529"/>
        <end position="622"/>
    </location>
</feature>
<dbReference type="FunFam" id="3.40.50.720:FF:000009">
    <property type="entry name" value="Fatty oxidation complex, alpha subunit"/>
    <property type="match status" value="1"/>
</dbReference>
<dbReference type="InterPro" id="IPR050136">
    <property type="entry name" value="FA_oxidation_alpha_subunit"/>
</dbReference>
<name>A0A7C4QLY6_9PLAN</name>
<evidence type="ECO:0000313" key="15">
    <source>
        <dbReference type="EMBL" id="HGT38260.1"/>
    </source>
</evidence>
<evidence type="ECO:0000259" key="14">
    <source>
        <dbReference type="Pfam" id="PF02737"/>
    </source>
</evidence>
<evidence type="ECO:0000256" key="6">
    <source>
        <dbReference type="ARBA" id="ARBA00022963"/>
    </source>
</evidence>
<dbReference type="FunFam" id="3.90.226.10:FF:000011">
    <property type="entry name" value="Fatty acid oxidation complex subunit alpha"/>
    <property type="match status" value="1"/>
</dbReference>
<dbReference type="Pfam" id="PF02737">
    <property type="entry name" value="3HCDH_N"/>
    <property type="match status" value="1"/>
</dbReference>
<evidence type="ECO:0000256" key="1">
    <source>
        <dbReference type="ARBA" id="ARBA00005005"/>
    </source>
</evidence>
<organism evidence="15">
    <name type="scientific">Schlesneria paludicola</name>
    <dbReference type="NCBI Taxonomy" id="360056"/>
    <lineage>
        <taxon>Bacteria</taxon>
        <taxon>Pseudomonadati</taxon>
        <taxon>Planctomycetota</taxon>
        <taxon>Planctomycetia</taxon>
        <taxon>Planctomycetales</taxon>
        <taxon>Planctomycetaceae</taxon>
        <taxon>Schlesneria</taxon>
    </lineage>
</organism>
<reference evidence="15" key="1">
    <citation type="journal article" date="2020" name="mSystems">
        <title>Genome- and Community-Level Interaction Insights into Carbon Utilization and Element Cycling Functions of Hydrothermarchaeota in Hydrothermal Sediment.</title>
        <authorList>
            <person name="Zhou Z."/>
            <person name="Liu Y."/>
            <person name="Xu W."/>
            <person name="Pan J."/>
            <person name="Luo Z.H."/>
            <person name="Li M."/>
        </authorList>
    </citation>
    <scope>NUCLEOTIDE SEQUENCE [LARGE SCALE GENOMIC DNA]</scope>
    <source>
        <strain evidence="15">SpSt-508</strain>
    </source>
</reference>
<dbReference type="GO" id="GO:0004300">
    <property type="term" value="F:enoyl-CoA hydratase activity"/>
    <property type="evidence" value="ECO:0007669"/>
    <property type="project" value="UniProtKB-EC"/>
</dbReference>
<dbReference type="InterPro" id="IPR006176">
    <property type="entry name" value="3-OHacyl-CoA_DH_NAD-bd"/>
</dbReference>
<dbReference type="SUPFAM" id="SSF51735">
    <property type="entry name" value="NAD(P)-binding Rossmann-fold domains"/>
    <property type="match status" value="1"/>
</dbReference>
<dbReference type="InterPro" id="IPR006108">
    <property type="entry name" value="3HC_DH_C"/>
</dbReference>
<dbReference type="PROSITE" id="PS00067">
    <property type="entry name" value="3HCDH"/>
    <property type="match status" value="1"/>
</dbReference>
<dbReference type="InterPro" id="IPR036291">
    <property type="entry name" value="NAD(P)-bd_dom_sf"/>
</dbReference>
<evidence type="ECO:0000256" key="9">
    <source>
        <dbReference type="ARBA" id="ARBA00023098"/>
    </source>
</evidence>
<keyword evidence="5" id="KW-0276">Fatty acid metabolism</keyword>
<dbReference type="Pfam" id="PF00725">
    <property type="entry name" value="3HCDH"/>
    <property type="match status" value="1"/>
</dbReference>
<evidence type="ECO:0000256" key="7">
    <source>
        <dbReference type="ARBA" id="ARBA00023002"/>
    </source>
</evidence>
<dbReference type="Gene3D" id="1.10.1040.50">
    <property type="match status" value="1"/>
</dbReference>
<proteinExistence type="inferred from homology"/>
<dbReference type="Pfam" id="PF00378">
    <property type="entry name" value="ECH_1"/>
    <property type="match status" value="1"/>
</dbReference>
<keyword evidence="8" id="KW-0520">NAD</keyword>
<comment type="pathway">
    <text evidence="1">Lipid metabolism; fatty acid beta-oxidation.</text>
</comment>
<dbReference type="CDD" id="cd06558">
    <property type="entry name" value="crotonase-like"/>
    <property type="match status" value="1"/>
</dbReference>
<accession>A0A7C4QLY6</accession>
<dbReference type="GO" id="GO:0016509">
    <property type="term" value="F:long-chain (3S)-3-hydroxyacyl-CoA dehydrogenase (NAD+) activity"/>
    <property type="evidence" value="ECO:0007669"/>
    <property type="project" value="TreeGrafter"/>
</dbReference>
<dbReference type="EMBL" id="DSVQ01000006">
    <property type="protein sequence ID" value="HGT38260.1"/>
    <property type="molecule type" value="Genomic_DNA"/>
</dbReference>
<comment type="similarity">
    <text evidence="3">In the N-terminal section; belongs to the enoyl-CoA hydratase/isomerase family.</text>
</comment>
<dbReference type="PANTHER" id="PTHR43612:SF3">
    <property type="entry name" value="TRIFUNCTIONAL ENZYME SUBUNIT ALPHA, MITOCHONDRIAL"/>
    <property type="match status" value="1"/>
</dbReference>
<dbReference type="PANTHER" id="PTHR43612">
    <property type="entry name" value="TRIFUNCTIONAL ENZYME SUBUNIT ALPHA"/>
    <property type="match status" value="1"/>
</dbReference>
<comment type="caution">
    <text evidence="15">The sequence shown here is derived from an EMBL/GenBank/DDBJ whole genome shotgun (WGS) entry which is preliminary data.</text>
</comment>
<protein>
    <recommendedName>
        <fullName evidence="4">enoyl-CoA hydratase</fullName>
        <ecNumber evidence="4">4.2.1.17</ecNumber>
    </recommendedName>
</protein>
<evidence type="ECO:0000256" key="5">
    <source>
        <dbReference type="ARBA" id="ARBA00022832"/>
    </source>
</evidence>
<comment type="catalytic activity">
    <reaction evidence="12">
        <text>a (3S)-3-hydroxyacyl-CoA + NAD(+) = a 3-oxoacyl-CoA + NADH + H(+)</text>
        <dbReference type="Rhea" id="RHEA:22432"/>
        <dbReference type="ChEBI" id="CHEBI:15378"/>
        <dbReference type="ChEBI" id="CHEBI:57318"/>
        <dbReference type="ChEBI" id="CHEBI:57540"/>
        <dbReference type="ChEBI" id="CHEBI:57945"/>
        <dbReference type="ChEBI" id="CHEBI:90726"/>
        <dbReference type="EC" id="1.1.1.35"/>
    </reaction>
</comment>
<evidence type="ECO:0000259" key="13">
    <source>
        <dbReference type="Pfam" id="PF00725"/>
    </source>
</evidence>
<evidence type="ECO:0000256" key="3">
    <source>
        <dbReference type="ARBA" id="ARBA00008750"/>
    </source>
</evidence>
<evidence type="ECO:0000256" key="12">
    <source>
        <dbReference type="ARBA" id="ARBA00049556"/>
    </source>
</evidence>
<keyword evidence="7" id="KW-0560">Oxidoreductase</keyword>